<dbReference type="Proteomes" id="UP001499967">
    <property type="component" value="Unassembled WGS sequence"/>
</dbReference>
<evidence type="ECO:0008006" key="3">
    <source>
        <dbReference type="Google" id="ProtNLM"/>
    </source>
</evidence>
<organism evidence="1 2">
    <name type="scientific">Pseudonocardia zijingensis</name>
    <dbReference type="NCBI Taxonomy" id="153376"/>
    <lineage>
        <taxon>Bacteria</taxon>
        <taxon>Bacillati</taxon>
        <taxon>Actinomycetota</taxon>
        <taxon>Actinomycetes</taxon>
        <taxon>Pseudonocardiales</taxon>
        <taxon>Pseudonocardiaceae</taxon>
        <taxon>Pseudonocardia</taxon>
    </lineage>
</organism>
<sequence>MTDLQETPALTEERIAQVLDRIADGFSHLSRSPLLHSPAEHGLDFSDVTFPSHDGVPLEGWFIPAPGSDKLVIANHPMGFTRSGLPTHLEPWHSMWAASGNGFEIDFIPDYAVLHEAGYNVLAYDLRNHGLSGAANGGIASSGIFEARDVVGALAYARQRPDTRDMAIGLFSRCLGCSSTFAAMTQFPGAFDGVRCLVGPQPVTARTIMERRLAAMGLADRIDDLDRRIVVRSGIGFGPRSPREWARNVRVPTFLYQVRDDVLTHPSDVQTMFDNIPVAEKKLQWIEGTTARWDGYMEFQRRPEPMLDWFATFMS</sequence>
<evidence type="ECO:0000313" key="1">
    <source>
        <dbReference type="EMBL" id="GAA0895931.1"/>
    </source>
</evidence>
<proteinExistence type="predicted"/>
<protein>
    <recommendedName>
        <fullName evidence="3">Alpha/beta hydrolase</fullName>
    </recommendedName>
</protein>
<comment type="caution">
    <text evidence="1">The sequence shown here is derived from an EMBL/GenBank/DDBJ whole genome shotgun (WGS) entry which is preliminary data.</text>
</comment>
<accession>A0ABN1N760</accession>
<dbReference type="Gene3D" id="3.40.50.1820">
    <property type="entry name" value="alpha/beta hydrolase"/>
    <property type="match status" value="1"/>
</dbReference>
<evidence type="ECO:0000313" key="2">
    <source>
        <dbReference type="Proteomes" id="UP001499967"/>
    </source>
</evidence>
<dbReference type="SUPFAM" id="SSF53474">
    <property type="entry name" value="alpha/beta-Hydrolases"/>
    <property type="match status" value="1"/>
</dbReference>
<dbReference type="InterPro" id="IPR029058">
    <property type="entry name" value="AB_hydrolase_fold"/>
</dbReference>
<dbReference type="RefSeq" id="WP_343944330.1">
    <property type="nucleotide sequence ID" value="NZ_BAAAHP010000164.1"/>
</dbReference>
<name>A0ABN1N760_9PSEU</name>
<reference evidence="1 2" key="1">
    <citation type="journal article" date="2019" name="Int. J. Syst. Evol. Microbiol.">
        <title>The Global Catalogue of Microorganisms (GCM) 10K type strain sequencing project: providing services to taxonomists for standard genome sequencing and annotation.</title>
        <authorList>
            <consortium name="The Broad Institute Genomics Platform"/>
            <consortium name="The Broad Institute Genome Sequencing Center for Infectious Disease"/>
            <person name="Wu L."/>
            <person name="Ma J."/>
        </authorList>
    </citation>
    <scope>NUCLEOTIDE SEQUENCE [LARGE SCALE GENOMIC DNA]</scope>
    <source>
        <strain evidence="1 2">JCM 11117</strain>
    </source>
</reference>
<dbReference type="EMBL" id="BAAAHP010000164">
    <property type="protein sequence ID" value="GAA0895931.1"/>
    <property type="molecule type" value="Genomic_DNA"/>
</dbReference>
<keyword evidence="2" id="KW-1185">Reference proteome</keyword>
<gene>
    <name evidence="1" type="ORF">GCM10009559_53290</name>
</gene>